<keyword evidence="2" id="KW-1185">Reference proteome</keyword>
<sequence length="128" mass="14806">MPKPGFKSITISDAVYDRFFDVYSKNREKMMMRGVSSFAGYVTYMMEETMQKDKTFARYAPRMESISVEDDRVILKDNIEDRIAEITIRGGKFFCQLCEQEHCVHVGFAFSLPEVYEALAARGMNKRG</sequence>
<proteinExistence type="predicted"/>
<accession>A0RUM3</accession>
<gene>
    <name evidence="1" type="ordered locus">CENSYa_0404</name>
</gene>
<name>A0RUM3_CENSY</name>
<evidence type="ECO:0000313" key="1">
    <source>
        <dbReference type="EMBL" id="ABK77040.1"/>
    </source>
</evidence>
<dbReference type="Proteomes" id="UP000000758">
    <property type="component" value="Chromosome"/>
</dbReference>
<dbReference type="PATRIC" id="fig|414004.10.peg.365"/>
<dbReference type="HOGENOM" id="CLU_153621_0_0_2"/>
<protein>
    <submittedName>
        <fullName evidence="1">Uncharacterized protein</fullName>
    </submittedName>
</protein>
<dbReference type="AlphaFoldDB" id="A0RUM3"/>
<evidence type="ECO:0000313" key="2">
    <source>
        <dbReference type="Proteomes" id="UP000000758"/>
    </source>
</evidence>
<organism evidence="1 2">
    <name type="scientific">Cenarchaeum symbiosum (strain A)</name>
    <dbReference type="NCBI Taxonomy" id="414004"/>
    <lineage>
        <taxon>Archaea</taxon>
        <taxon>Nitrososphaerota</taxon>
        <taxon>Candidatus Cenarchaeales</taxon>
        <taxon>Candidatus Cenarchaeaceae</taxon>
        <taxon>Candidatus Cenarchaeum</taxon>
    </lineage>
</organism>
<dbReference type="KEGG" id="csy:CENSYa_0404"/>
<dbReference type="EnsemblBacteria" id="ABK77040">
    <property type="protein sequence ID" value="ABK77040"/>
    <property type="gene ID" value="CENSYa_0404"/>
</dbReference>
<reference evidence="1 2" key="1">
    <citation type="journal article" date="2006" name="Proc. Natl. Acad. Sci. U.S.A.">
        <title>Genomic analysis of the uncultivated marine crenarchaeote Cenarchaeum symbiosum.</title>
        <authorList>
            <person name="Hallam S.J."/>
            <person name="Konstantinidis K.T."/>
            <person name="Putnam N."/>
            <person name="Schleper C."/>
            <person name="Watanabe Y."/>
            <person name="Sugahara J."/>
            <person name="Preston C."/>
            <person name="de la Torre J."/>
            <person name="Richardson P.M."/>
            <person name="DeLong E.F."/>
        </authorList>
    </citation>
    <scope>NUCLEOTIDE SEQUENCE [LARGE SCALE GENOMIC DNA]</scope>
    <source>
        <strain evidence="2">A</strain>
    </source>
</reference>
<dbReference type="EMBL" id="DP000238">
    <property type="protein sequence ID" value="ABK77040.1"/>
    <property type="molecule type" value="Genomic_DNA"/>
</dbReference>